<dbReference type="Proteomes" id="UP000094329">
    <property type="component" value="Unassembled WGS sequence"/>
</dbReference>
<organism evidence="1 2">
    <name type="scientific">Piscirickettsia litoralis</name>
    <dbReference type="NCBI Taxonomy" id="1891921"/>
    <lineage>
        <taxon>Bacteria</taxon>
        <taxon>Pseudomonadati</taxon>
        <taxon>Pseudomonadota</taxon>
        <taxon>Gammaproteobacteria</taxon>
        <taxon>Thiotrichales</taxon>
        <taxon>Piscirickettsiaceae</taxon>
        <taxon>Piscirickettsia</taxon>
    </lineage>
</organism>
<name>A0ABX2ZZU3_9GAMM</name>
<sequence length="324" mass="35880">MGLKPDFQILADNKNITGIIAERLVELRIDDDAGFQSDSATIVLDDHHGEIEVPKTGVELTIDLGYENELQRMGIFTVDEVEISSPPYRLSISARAAKMKQSLKAPKDRSFHDISLGDLIKKISAEHDYGVSISESLAEIQLKQVDQQSESDLNLMTRLAKESGATFKLTVNKLVFIERSKSKSVSGQNVADISIADDQVQSYRLMTADRNKYTRVIAKYRDLESAKEVQVSEGTGDPAFTIRRVYPDASSAVAAARAKFESLQRGTGSLSLSIIGDALIRAERIIELTELRNKINERWLCRQVSHSITPNGFITNITAETPHG</sequence>
<comment type="caution">
    <text evidence="1">The sequence shown here is derived from an EMBL/GenBank/DDBJ whole genome shotgun (WGS) entry which is preliminary data.</text>
</comment>
<evidence type="ECO:0000313" key="1">
    <source>
        <dbReference type="EMBL" id="ODN41542.1"/>
    </source>
</evidence>
<dbReference type="SUPFAM" id="SSF69279">
    <property type="entry name" value="Phage tail proteins"/>
    <property type="match status" value="1"/>
</dbReference>
<reference evidence="1 2" key="1">
    <citation type="submission" date="2016-08" db="EMBL/GenBank/DDBJ databases">
        <title>Draft genome sequence of Candidatus Piscirickettsia litoralis, from seawater.</title>
        <authorList>
            <person name="Wan X."/>
            <person name="Lee A.J."/>
            <person name="Hou S."/>
            <person name="Donachie S.P."/>
        </authorList>
    </citation>
    <scope>NUCLEOTIDE SEQUENCE [LARGE SCALE GENOMIC DNA]</scope>
    <source>
        <strain evidence="1 2">Y2</strain>
    </source>
</reference>
<gene>
    <name evidence="1" type="ORF">BGC07_15655</name>
</gene>
<accession>A0ABX2ZZU3</accession>
<keyword evidence="2" id="KW-1185">Reference proteome</keyword>
<dbReference type="EMBL" id="MDTU01000002">
    <property type="protein sequence ID" value="ODN41542.1"/>
    <property type="molecule type" value="Genomic_DNA"/>
</dbReference>
<protein>
    <recommendedName>
        <fullName evidence="3">Phage tail protein</fullName>
    </recommendedName>
</protein>
<dbReference type="Pfam" id="PF05954">
    <property type="entry name" value="Phage_GPD"/>
    <property type="match status" value="1"/>
</dbReference>
<proteinExistence type="predicted"/>
<evidence type="ECO:0008006" key="3">
    <source>
        <dbReference type="Google" id="ProtNLM"/>
    </source>
</evidence>
<dbReference type="RefSeq" id="WP_069314007.1">
    <property type="nucleotide sequence ID" value="NZ_MDTU01000002.1"/>
</dbReference>
<evidence type="ECO:0000313" key="2">
    <source>
        <dbReference type="Proteomes" id="UP000094329"/>
    </source>
</evidence>